<dbReference type="Proteomes" id="UP000094609">
    <property type="component" value="Chromosome"/>
</dbReference>
<feature type="active site" description="Proton donor/acceptor" evidence="1">
    <location>
        <position position="85"/>
    </location>
</feature>
<evidence type="ECO:0000313" key="4">
    <source>
        <dbReference type="Proteomes" id="UP000094609"/>
    </source>
</evidence>
<dbReference type="RefSeq" id="WP_069478112.1">
    <property type="nucleotide sequence ID" value="NZ_CP017111.1"/>
</dbReference>
<dbReference type="PANTHER" id="PTHR47623:SF1">
    <property type="entry name" value="OS09G0287300 PROTEIN"/>
    <property type="match status" value="1"/>
</dbReference>
<dbReference type="InterPro" id="IPR013078">
    <property type="entry name" value="His_Pase_superF_clade-1"/>
</dbReference>
<dbReference type="InterPro" id="IPR029033">
    <property type="entry name" value="His_PPase_superfam"/>
</dbReference>
<proteinExistence type="predicted"/>
<name>A0A1D7TK87_9BACT</name>
<dbReference type="EMBL" id="CP017111">
    <property type="protein sequence ID" value="AOO65413.1"/>
    <property type="molecule type" value="Genomic_DNA"/>
</dbReference>
<dbReference type="Pfam" id="PF00300">
    <property type="entry name" value="His_Phos_1"/>
    <property type="match status" value="1"/>
</dbReference>
<feature type="binding site" evidence="2">
    <location>
        <begin position="85"/>
        <end position="88"/>
    </location>
    <ligand>
        <name>substrate</name>
    </ligand>
</feature>
<gene>
    <name evidence="3" type="ORF">SHALO_1641</name>
</gene>
<evidence type="ECO:0000256" key="1">
    <source>
        <dbReference type="PIRSR" id="PIRSR613078-1"/>
    </source>
</evidence>
<keyword evidence="4" id="KW-1185">Reference proteome</keyword>
<dbReference type="PATRIC" id="fig|1193502.14.peg.1667"/>
<dbReference type="SUPFAM" id="SSF53254">
    <property type="entry name" value="Phosphoglycerate mutase-like"/>
    <property type="match status" value="1"/>
</dbReference>
<dbReference type="CDD" id="cd07067">
    <property type="entry name" value="HP_PGM_like"/>
    <property type="match status" value="1"/>
</dbReference>
<reference evidence="4" key="1">
    <citation type="submission" date="2016-08" db="EMBL/GenBank/DDBJ databases">
        <title>Complete genome sequence of the organohalide-respiring Epsilonproteobacterium Sulfurospirillum halorespirans.</title>
        <authorList>
            <person name="Goris T."/>
            <person name="Zimmermann J."/>
            <person name="Schenz B."/>
            <person name="Lemos M."/>
            <person name="Hackermueller J."/>
            <person name="Diekert G."/>
        </authorList>
    </citation>
    <scope>NUCLEOTIDE SEQUENCE [LARGE SCALE GENOMIC DNA]</scope>
    <source>
        <strain>DSM 13726</strain>
        <strain evidence="4">PCE-M2</strain>
    </source>
</reference>
<dbReference type="KEGG" id="shal:SHALO_1641"/>
<evidence type="ECO:0000313" key="3">
    <source>
        <dbReference type="EMBL" id="AOO65413.1"/>
    </source>
</evidence>
<accession>A0A1D7TK87</accession>
<dbReference type="SMART" id="SM00855">
    <property type="entry name" value="PGAM"/>
    <property type="match status" value="1"/>
</dbReference>
<organism evidence="3 4">
    <name type="scientific">Sulfurospirillum halorespirans DSM 13726</name>
    <dbReference type="NCBI Taxonomy" id="1193502"/>
    <lineage>
        <taxon>Bacteria</taxon>
        <taxon>Pseudomonadati</taxon>
        <taxon>Campylobacterota</taxon>
        <taxon>Epsilonproteobacteria</taxon>
        <taxon>Campylobacterales</taxon>
        <taxon>Sulfurospirillaceae</taxon>
        <taxon>Sulfurospirillum</taxon>
    </lineage>
</organism>
<dbReference type="AlphaFoldDB" id="A0A1D7TK87"/>
<protein>
    <submittedName>
        <fullName evidence="3">Putative phosphohistidine phosphatase</fullName>
    </submittedName>
</protein>
<dbReference type="PANTHER" id="PTHR47623">
    <property type="entry name" value="OS09G0287300 PROTEIN"/>
    <property type="match status" value="1"/>
</dbReference>
<dbReference type="STRING" id="1193502.SHALO_1641"/>
<feature type="binding site" evidence="2">
    <location>
        <position position="58"/>
    </location>
    <ligand>
        <name>substrate</name>
    </ligand>
</feature>
<evidence type="ECO:0000256" key="2">
    <source>
        <dbReference type="PIRSR" id="PIRSR613078-2"/>
    </source>
</evidence>
<dbReference type="Gene3D" id="3.40.50.1240">
    <property type="entry name" value="Phosphoglycerate mutase-like"/>
    <property type="match status" value="1"/>
</dbReference>
<sequence>MKKIYLIRHAKSSWKDTILDDFERPLNSRGKRDVVFMGRRLKMFNVMPDLIYASPAKRAERTAKELAREVDYDKKKIKSVDSLYESSYEKYLELIHATDDKYESIFIIAHNPTITEVGERLSGAILSNIPTCAIVCISFDVHSFKEICEESGHILFFDYPKKHLKD</sequence>
<feature type="active site" description="Tele-phosphohistidine intermediate" evidence="1">
    <location>
        <position position="9"/>
    </location>
</feature>